<keyword evidence="2 4" id="KW-0808">Transferase</keyword>
<comment type="similarity">
    <text evidence="4">Belongs to the GART family.</text>
</comment>
<dbReference type="AlphaFoldDB" id="I7JQZ7"/>
<dbReference type="InterPro" id="IPR002376">
    <property type="entry name" value="Formyl_transf_N"/>
</dbReference>
<feature type="site" description="Raises pKa of active site His" evidence="4">
    <location>
        <position position="145"/>
    </location>
</feature>
<dbReference type="GO" id="GO:0006189">
    <property type="term" value="P:'de novo' IMP biosynthetic process"/>
    <property type="evidence" value="ECO:0007669"/>
    <property type="project" value="UniProtKB-UniRule"/>
</dbReference>
<name>I7JQZ7_9BURK</name>
<dbReference type="InterPro" id="IPR036477">
    <property type="entry name" value="Formyl_transf_N_sf"/>
</dbReference>
<dbReference type="HOGENOM" id="CLU_038395_1_1_4"/>
<dbReference type="Gene3D" id="3.40.50.170">
    <property type="entry name" value="Formyl transferase, N-terminal domain"/>
    <property type="match status" value="1"/>
</dbReference>
<dbReference type="NCBIfam" id="TIGR00639">
    <property type="entry name" value="PurN"/>
    <property type="match status" value="1"/>
</dbReference>
<dbReference type="Pfam" id="PF00551">
    <property type="entry name" value="Formyl_trans_N"/>
    <property type="match status" value="1"/>
</dbReference>
<feature type="binding site" evidence="4">
    <location>
        <position position="65"/>
    </location>
    <ligand>
        <name>(6R)-10-formyltetrahydrofolate</name>
        <dbReference type="ChEBI" id="CHEBI:195366"/>
    </ligand>
</feature>
<dbReference type="CDD" id="cd08645">
    <property type="entry name" value="FMT_core_GART"/>
    <property type="match status" value="1"/>
</dbReference>
<dbReference type="SUPFAM" id="SSF53328">
    <property type="entry name" value="Formyltransferase"/>
    <property type="match status" value="1"/>
</dbReference>
<dbReference type="InterPro" id="IPR004607">
    <property type="entry name" value="GART"/>
</dbReference>
<feature type="domain" description="Formyl transferase N-terminal" evidence="5">
    <location>
        <begin position="1"/>
        <end position="182"/>
    </location>
</feature>
<feature type="binding site" evidence="4">
    <location>
        <begin position="11"/>
        <end position="13"/>
    </location>
    <ligand>
        <name>N(1)-(5-phospho-beta-D-ribosyl)glycinamide</name>
        <dbReference type="ChEBI" id="CHEBI:143788"/>
    </ligand>
</feature>
<dbReference type="GO" id="GO:0005829">
    <property type="term" value="C:cytosol"/>
    <property type="evidence" value="ECO:0007669"/>
    <property type="project" value="TreeGrafter"/>
</dbReference>
<reference evidence="6" key="1">
    <citation type="journal article" date="2012" name="Vet. Microbiol.">
        <title>Comparative genomic analyses of the Taylorellae.</title>
        <authorList>
            <person name="Hauser H."/>
            <person name="Richter D.C."/>
            <person name="van Tonder A."/>
            <person name="Clark L."/>
            <person name="Preston A."/>
        </authorList>
    </citation>
    <scope>NUCLEOTIDE SEQUENCE</scope>
    <source>
        <strain evidence="6">14/45</strain>
    </source>
</reference>
<gene>
    <name evidence="4 6" type="primary">purN</name>
    <name evidence="6" type="ORF">KUM_0268</name>
</gene>
<protein>
    <recommendedName>
        <fullName evidence="4">Phosphoribosylglycinamide formyltransferase</fullName>
        <ecNumber evidence="4">2.1.2.2</ecNumber>
    </recommendedName>
    <alternativeName>
        <fullName evidence="4">5'-phosphoribosylglycinamide transformylase</fullName>
    </alternativeName>
    <alternativeName>
        <fullName evidence="4">GAR transformylase</fullName>
        <shortName evidence="4">GART</shortName>
    </alternativeName>
</protein>
<organism evidence="6">
    <name type="scientific">Taylorella asinigenitalis 14/45</name>
    <dbReference type="NCBI Taxonomy" id="1091495"/>
    <lineage>
        <taxon>Bacteria</taxon>
        <taxon>Pseudomonadati</taxon>
        <taxon>Pseudomonadota</taxon>
        <taxon>Betaproteobacteria</taxon>
        <taxon>Burkholderiales</taxon>
        <taxon>Alcaligenaceae</taxon>
        <taxon>Taylorella</taxon>
    </lineage>
</organism>
<dbReference type="PANTHER" id="PTHR43369:SF2">
    <property type="entry name" value="PHOSPHORIBOSYLGLYCINAMIDE FORMYLTRANSFERASE"/>
    <property type="match status" value="1"/>
</dbReference>
<dbReference type="PANTHER" id="PTHR43369">
    <property type="entry name" value="PHOSPHORIBOSYLGLYCINAMIDE FORMYLTRANSFERASE"/>
    <property type="match status" value="1"/>
</dbReference>
<evidence type="ECO:0000313" key="6">
    <source>
        <dbReference type="EMBL" id="CCG19070.1"/>
    </source>
</evidence>
<dbReference type="HAMAP" id="MF_01930">
    <property type="entry name" value="PurN"/>
    <property type="match status" value="1"/>
</dbReference>
<comment type="pathway">
    <text evidence="1 4">Purine metabolism; IMP biosynthesis via de novo pathway; N(2)-formyl-N(1)-(5-phospho-D-ribosyl)glycinamide from N(1)-(5-phospho-D-ribosyl)glycinamide (10-formyl THF route): step 1/1.</text>
</comment>
<proteinExistence type="inferred from homology"/>
<comment type="caution">
    <text evidence="4">Lacks conserved residue(s) required for the propagation of feature annotation.</text>
</comment>
<evidence type="ECO:0000256" key="3">
    <source>
        <dbReference type="ARBA" id="ARBA00022755"/>
    </source>
</evidence>
<sequence>MRFVILISGRGSNMKAIVNHAKNNKNIEICAVISHNAKSEGLAWARENGVRVEHVPLPQDKGYDREEFDRKLLDIVKSYNPDFVLLAGYMRVLNASFVIPLEGKVINIHPSLLPSFPGMHTHERAIEAGVKVHGCTVHFVTSLLDDGPIIAQGVVPVKPEDDADSLAARVLKVEHVIYPSVVGYLADGYVINEDGEVKYKKSIKTTFYSEEI</sequence>
<dbReference type="GO" id="GO:0004644">
    <property type="term" value="F:phosphoribosylglycinamide formyltransferase activity"/>
    <property type="evidence" value="ECO:0007669"/>
    <property type="project" value="UniProtKB-UniRule"/>
</dbReference>
<dbReference type="UniPathway" id="UPA00074">
    <property type="reaction ID" value="UER00126"/>
</dbReference>
<dbReference type="EC" id="2.1.2.2" evidence="4"/>
<evidence type="ECO:0000259" key="5">
    <source>
        <dbReference type="Pfam" id="PF00551"/>
    </source>
</evidence>
<evidence type="ECO:0000256" key="1">
    <source>
        <dbReference type="ARBA" id="ARBA00005054"/>
    </source>
</evidence>
<keyword evidence="3 4" id="KW-0658">Purine biosynthesis</keyword>
<dbReference type="RefSeq" id="WP_015551220.1">
    <property type="nucleotide sequence ID" value="NC_021033.1"/>
</dbReference>
<feature type="binding site" evidence="4">
    <location>
        <position position="107"/>
    </location>
    <ligand>
        <name>(6R)-10-formyltetrahydrofolate</name>
        <dbReference type="ChEBI" id="CHEBI:195366"/>
    </ligand>
</feature>
<evidence type="ECO:0000256" key="4">
    <source>
        <dbReference type="HAMAP-Rule" id="MF_01930"/>
    </source>
</evidence>
<accession>I7JQZ7</accession>
<comment type="function">
    <text evidence="4">Catalyzes the transfer of a formyl group from 10-formyltetrahydrofolate to 5-phospho-ribosyl-glycinamide (GAR), producing 5-phospho-ribosyl-N-formylglycinamide (FGAR) and tetrahydrofolate.</text>
</comment>
<evidence type="ECO:0000256" key="2">
    <source>
        <dbReference type="ARBA" id="ARBA00022679"/>
    </source>
</evidence>
<dbReference type="EMBL" id="HE681424">
    <property type="protein sequence ID" value="CCG19070.1"/>
    <property type="molecule type" value="Genomic_DNA"/>
</dbReference>
<dbReference type="KEGG" id="tat:KUM_0268"/>
<feature type="active site" description="Proton donor" evidence="4">
    <location>
        <position position="109"/>
    </location>
</feature>
<comment type="catalytic activity">
    <reaction evidence="4">
        <text>N(1)-(5-phospho-beta-D-ribosyl)glycinamide + (6R)-10-formyltetrahydrofolate = N(2)-formyl-N(1)-(5-phospho-beta-D-ribosyl)glycinamide + (6S)-5,6,7,8-tetrahydrofolate + H(+)</text>
        <dbReference type="Rhea" id="RHEA:15053"/>
        <dbReference type="ChEBI" id="CHEBI:15378"/>
        <dbReference type="ChEBI" id="CHEBI:57453"/>
        <dbReference type="ChEBI" id="CHEBI:143788"/>
        <dbReference type="ChEBI" id="CHEBI:147286"/>
        <dbReference type="ChEBI" id="CHEBI:195366"/>
        <dbReference type="EC" id="2.1.2.2"/>
    </reaction>
</comment>